<keyword evidence="5" id="KW-1185">Reference proteome</keyword>
<keyword evidence="1 3" id="KW-0996">Nickel insertion</keyword>
<evidence type="ECO:0000256" key="1">
    <source>
        <dbReference type="ARBA" id="ARBA00022988"/>
    </source>
</evidence>
<accession>A0A3A8A760</accession>
<dbReference type="InterPro" id="IPR038277">
    <property type="entry name" value="UreF_sf"/>
</dbReference>
<protein>
    <recommendedName>
        <fullName evidence="3">Urease accessory protein UreF</fullName>
    </recommendedName>
</protein>
<reference evidence="4 5" key="1">
    <citation type="journal article" date="2018" name="Int. J. Syst. Bacteriol.">
        <title>Oceaniradius stylonemae gen. nov., sp. nov., isolated from a red alga, Stylonema cornu-cervi.</title>
        <authorList>
            <person name="Jeong S."/>
        </authorList>
    </citation>
    <scope>NUCLEOTIDE SEQUENCE [LARGE SCALE GENOMIC DNA]</scope>
    <source>
        <strain evidence="4 5">StC1</strain>
    </source>
</reference>
<dbReference type="PIRSF" id="PIRSF009467">
    <property type="entry name" value="Ureas_acces_UreF"/>
    <property type="match status" value="1"/>
</dbReference>
<name>A0A3A8A760_9HYPH</name>
<keyword evidence="3" id="KW-0963">Cytoplasm</keyword>
<dbReference type="Gene3D" id="1.10.4190.10">
    <property type="entry name" value="Urease accessory protein UreF"/>
    <property type="match status" value="1"/>
</dbReference>
<comment type="caution">
    <text evidence="4">The sequence shown here is derived from an EMBL/GenBank/DDBJ whole genome shotgun (WGS) entry which is preliminary data.</text>
</comment>
<dbReference type="GO" id="GO:0005737">
    <property type="term" value="C:cytoplasm"/>
    <property type="evidence" value="ECO:0007669"/>
    <property type="project" value="UniProtKB-SubCell"/>
</dbReference>
<evidence type="ECO:0000256" key="3">
    <source>
        <dbReference type="HAMAP-Rule" id="MF_01385"/>
    </source>
</evidence>
<dbReference type="OrthoDB" id="9798772at2"/>
<dbReference type="GO" id="GO:0016151">
    <property type="term" value="F:nickel cation binding"/>
    <property type="evidence" value="ECO:0007669"/>
    <property type="project" value="UniProtKB-UniRule"/>
</dbReference>
<comment type="function">
    <text evidence="3">Required for maturation of urease via the functional incorporation of the urease nickel metallocenter.</text>
</comment>
<sequence>MATAMTDTTALIRLMSWLSPVFPTGGFAYSAGLEQAVADGAVTNAASLHGWIATTLVHGAPWNDAVLLAEAHRASDNLDDIADLAELGRALCVSAERRRETVDQGAAFLDAAAHWFGPGALPPRETPLPVAIGAAAGLAGIDAEAALAAFLNTLVTNQLQCAIRLSVTGQTGAAQILAALEPSVADMARRAAAATTDDLGGSAFGADIASMTHETLQPRLFLS</sequence>
<comment type="subcellular location">
    <subcellularLocation>
        <location evidence="3">Cytoplasm</location>
    </subcellularLocation>
</comment>
<dbReference type="PANTHER" id="PTHR33620:SF1">
    <property type="entry name" value="UREASE ACCESSORY PROTEIN F"/>
    <property type="match status" value="1"/>
</dbReference>
<gene>
    <name evidence="3" type="primary">ureF</name>
    <name evidence="4" type="ORF">DEM25_013505</name>
</gene>
<dbReference type="HAMAP" id="MF_01385">
    <property type="entry name" value="UreF"/>
    <property type="match status" value="1"/>
</dbReference>
<evidence type="ECO:0000313" key="4">
    <source>
        <dbReference type="EMBL" id="RKF06102.1"/>
    </source>
</evidence>
<comment type="subunit">
    <text evidence="3">UreD, UreF and UreG form a complex that acts as a GTP-hydrolysis-dependent molecular chaperone, activating the urease apoprotein by helping to assemble the nickel containing metallocenter of UreC. The UreE protein probably delivers the nickel.</text>
</comment>
<keyword evidence="2 3" id="KW-0143">Chaperone</keyword>
<dbReference type="Pfam" id="PF01730">
    <property type="entry name" value="UreF"/>
    <property type="match status" value="1"/>
</dbReference>
<evidence type="ECO:0000256" key="2">
    <source>
        <dbReference type="ARBA" id="ARBA00023186"/>
    </source>
</evidence>
<dbReference type="InterPro" id="IPR002639">
    <property type="entry name" value="UreF"/>
</dbReference>
<comment type="similarity">
    <text evidence="3">Belongs to the UreF family.</text>
</comment>
<proteinExistence type="inferred from homology"/>
<dbReference type="Proteomes" id="UP000246132">
    <property type="component" value="Unassembled WGS sequence"/>
</dbReference>
<organism evidence="4 5">
    <name type="scientific">Oceaniradius stylonematis</name>
    <dbReference type="NCBI Taxonomy" id="2184161"/>
    <lineage>
        <taxon>Bacteria</taxon>
        <taxon>Pseudomonadati</taxon>
        <taxon>Pseudomonadota</taxon>
        <taxon>Alphaproteobacteria</taxon>
        <taxon>Hyphomicrobiales</taxon>
        <taxon>Ahrensiaceae</taxon>
        <taxon>Oceaniradius</taxon>
    </lineage>
</organism>
<evidence type="ECO:0000313" key="5">
    <source>
        <dbReference type="Proteomes" id="UP000246132"/>
    </source>
</evidence>
<dbReference type="AlphaFoldDB" id="A0A3A8A760"/>
<dbReference type="EMBL" id="QFWV02000008">
    <property type="protein sequence ID" value="RKF06102.1"/>
    <property type="molecule type" value="Genomic_DNA"/>
</dbReference>
<dbReference type="PANTHER" id="PTHR33620">
    <property type="entry name" value="UREASE ACCESSORY PROTEIN F"/>
    <property type="match status" value="1"/>
</dbReference>